<evidence type="ECO:0000256" key="9">
    <source>
        <dbReference type="SAM" id="Phobius"/>
    </source>
</evidence>
<dbReference type="InterPro" id="IPR003849">
    <property type="entry name" value="Preprotein_translocase_YajC"/>
</dbReference>
<dbReference type="PRINTS" id="PR01853">
    <property type="entry name" value="YAJCTRNLCASE"/>
</dbReference>
<organism evidence="10">
    <name type="scientific">marine sediment metagenome</name>
    <dbReference type="NCBI Taxonomy" id="412755"/>
    <lineage>
        <taxon>unclassified sequences</taxon>
        <taxon>metagenomes</taxon>
        <taxon>ecological metagenomes</taxon>
    </lineage>
</organism>
<dbReference type="Pfam" id="PF02699">
    <property type="entry name" value="YajC"/>
    <property type="match status" value="1"/>
</dbReference>
<evidence type="ECO:0000256" key="1">
    <source>
        <dbReference type="ARBA" id="ARBA00004162"/>
    </source>
</evidence>
<comment type="subcellular location">
    <subcellularLocation>
        <location evidence="1">Cell membrane</location>
        <topology evidence="1">Single-pass membrane protein</topology>
    </subcellularLocation>
</comment>
<dbReference type="GO" id="GO:0005886">
    <property type="term" value="C:plasma membrane"/>
    <property type="evidence" value="ECO:0007669"/>
    <property type="project" value="UniProtKB-SubCell"/>
</dbReference>
<evidence type="ECO:0000313" key="10">
    <source>
        <dbReference type="EMBL" id="KKN84177.1"/>
    </source>
</evidence>
<reference evidence="10" key="1">
    <citation type="journal article" date="2015" name="Nature">
        <title>Complex archaea that bridge the gap between prokaryotes and eukaryotes.</title>
        <authorList>
            <person name="Spang A."/>
            <person name="Saw J.H."/>
            <person name="Jorgensen S.L."/>
            <person name="Zaremba-Niedzwiedzka K."/>
            <person name="Martijn J."/>
            <person name="Lind A.E."/>
            <person name="van Eijk R."/>
            <person name="Schleper C."/>
            <person name="Guy L."/>
            <person name="Ettema T.J."/>
        </authorList>
    </citation>
    <scope>NUCLEOTIDE SEQUENCE</scope>
</reference>
<name>A0A0F9UA10_9ZZZZ</name>
<dbReference type="GO" id="GO:0015031">
    <property type="term" value="P:protein transport"/>
    <property type="evidence" value="ECO:0007669"/>
    <property type="project" value="UniProtKB-KW"/>
</dbReference>
<evidence type="ECO:0008006" key="11">
    <source>
        <dbReference type="Google" id="ProtNLM"/>
    </source>
</evidence>
<proteinExistence type="predicted"/>
<feature type="transmembrane region" description="Helical" evidence="9">
    <location>
        <begin position="20"/>
        <end position="39"/>
    </location>
</feature>
<keyword evidence="7" id="KW-0811">Translocation</keyword>
<dbReference type="EMBL" id="LAZR01000174">
    <property type="protein sequence ID" value="KKN84177.1"/>
    <property type="molecule type" value="Genomic_DNA"/>
</dbReference>
<keyword evidence="3" id="KW-1003">Cell membrane</keyword>
<gene>
    <name evidence="10" type="ORF">LCGC14_0291260</name>
</gene>
<evidence type="ECO:0000256" key="3">
    <source>
        <dbReference type="ARBA" id="ARBA00022475"/>
    </source>
</evidence>
<evidence type="ECO:0000256" key="4">
    <source>
        <dbReference type="ARBA" id="ARBA00022692"/>
    </source>
</evidence>
<evidence type="ECO:0000256" key="6">
    <source>
        <dbReference type="ARBA" id="ARBA00022989"/>
    </source>
</evidence>
<evidence type="ECO:0000256" key="5">
    <source>
        <dbReference type="ARBA" id="ARBA00022927"/>
    </source>
</evidence>
<dbReference type="PANTHER" id="PTHR33909">
    <property type="entry name" value="SEC TRANSLOCON ACCESSORY COMPLEX SUBUNIT YAJC"/>
    <property type="match status" value="1"/>
</dbReference>
<accession>A0A0F9UA10</accession>
<comment type="caution">
    <text evidence="10">The sequence shown here is derived from an EMBL/GenBank/DDBJ whole genome shotgun (WGS) entry which is preliminary data.</text>
</comment>
<protein>
    <recommendedName>
        <fullName evidence="11">Sec translocon accessory complex subunit YajC</fullName>
    </recommendedName>
</protein>
<dbReference type="SMART" id="SM01323">
    <property type="entry name" value="YajC"/>
    <property type="match status" value="1"/>
</dbReference>
<keyword evidence="6 9" id="KW-1133">Transmembrane helix</keyword>
<dbReference type="PANTHER" id="PTHR33909:SF1">
    <property type="entry name" value="SEC TRANSLOCON ACCESSORY COMPLEX SUBUNIT YAJC"/>
    <property type="match status" value="1"/>
</dbReference>
<keyword evidence="5" id="KW-0653">Protein transport</keyword>
<sequence length="113" mass="12262">MFVSEAFAQTALPTGGGSDILISVLPFVAVFAIMYFLIIRPQRTTMKKRQEMLSNIRRGDTVVTGGGIVAKVTKVLDNGELEVQISEQVRVRVVQAMVAEVRVKGEPAAANTK</sequence>
<evidence type="ECO:0000256" key="8">
    <source>
        <dbReference type="ARBA" id="ARBA00023136"/>
    </source>
</evidence>
<keyword evidence="8 9" id="KW-0472">Membrane</keyword>
<evidence type="ECO:0000256" key="7">
    <source>
        <dbReference type="ARBA" id="ARBA00023010"/>
    </source>
</evidence>
<keyword evidence="2" id="KW-0813">Transport</keyword>
<keyword evidence="4 9" id="KW-0812">Transmembrane</keyword>
<evidence type="ECO:0000256" key="2">
    <source>
        <dbReference type="ARBA" id="ARBA00022448"/>
    </source>
</evidence>
<dbReference type="NCBIfam" id="TIGR00739">
    <property type="entry name" value="yajC"/>
    <property type="match status" value="1"/>
</dbReference>
<dbReference type="AlphaFoldDB" id="A0A0F9UA10"/>